<dbReference type="Pfam" id="PF00809">
    <property type="entry name" value="Pterin_bind"/>
    <property type="match status" value="1"/>
</dbReference>
<dbReference type="GeneID" id="86053238"/>
<dbReference type="SUPFAM" id="SSF51717">
    <property type="entry name" value="Dihydropteroate synthetase-like"/>
    <property type="match status" value="1"/>
</dbReference>
<dbReference type="EC" id="2.5.1.15" evidence="5 13"/>
<evidence type="ECO:0000256" key="12">
    <source>
        <dbReference type="ARBA" id="ARBA00053449"/>
    </source>
</evidence>
<keyword evidence="16" id="KW-1185">Reference proteome</keyword>
<dbReference type="InterPro" id="IPR006390">
    <property type="entry name" value="DHP_synth_dom"/>
</dbReference>
<dbReference type="PROSITE" id="PS50972">
    <property type="entry name" value="PTERIN_BINDING"/>
    <property type="match status" value="1"/>
</dbReference>
<dbReference type="PANTHER" id="PTHR20941">
    <property type="entry name" value="FOLATE SYNTHESIS PROTEINS"/>
    <property type="match status" value="1"/>
</dbReference>
<evidence type="ECO:0000256" key="2">
    <source>
        <dbReference type="ARBA" id="ARBA00001946"/>
    </source>
</evidence>
<dbReference type="GO" id="GO:0005829">
    <property type="term" value="C:cytosol"/>
    <property type="evidence" value="ECO:0007669"/>
    <property type="project" value="TreeGrafter"/>
</dbReference>
<evidence type="ECO:0000256" key="9">
    <source>
        <dbReference type="ARBA" id="ARBA00022842"/>
    </source>
</evidence>
<dbReference type="EMBL" id="VUMI01000012">
    <property type="protein sequence ID" value="MSS88471.1"/>
    <property type="molecule type" value="Genomic_DNA"/>
</dbReference>
<comment type="caution">
    <text evidence="15">The sequence shown here is derived from an EMBL/GenBank/DDBJ whole genome shotgun (WGS) entry which is preliminary data.</text>
</comment>
<dbReference type="PANTHER" id="PTHR20941:SF1">
    <property type="entry name" value="FOLIC ACID SYNTHESIS PROTEIN FOL1"/>
    <property type="match status" value="1"/>
</dbReference>
<evidence type="ECO:0000256" key="3">
    <source>
        <dbReference type="ARBA" id="ARBA00004763"/>
    </source>
</evidence>
<comment type="function">
    <text evidence="12 13">Catalyzes the condensation of para-aminobenzoate (pABA) with 6-hydroxymethyl-7,8-dihydropterin diphosphate (DHPt-PP) to form 7,8-dihydropteroate (H2Pte), the immediate precursor of folate derivatives.</text>
</comment>
<proteinExistence type="inferred from homology"/>
<dbReference type="PROSITE" id="PS00792">
    <property type="entry name" value="DHPS_1"/>
    <property type="match status" value="1"/>
</dbReference>
<dbReference type="FunFam" id="3.20.20.20:FF:000006">
    <property type="entry name" value="Dihydropteroate synthase"/>
    <property type="match status" value="1"/>
</dbReference>
<keyword evidence="7 13" id="KW-0808">Transferase</keyword>
<dbReference type="Gene3D" id="3.20.20.20">
    <property type="entry name" value="Dihydropteroate synthase-like"/>
    <property type="match status" value="1"/>
</dbReference>
<dbReference type="NCBIfam" id="TIGR01496">
    <property type="entry name" value="DHPS"/>
    <property type="match status" value="1"/>
</dbReference>
<dbReference type="CDD" id="cd00739">
    <property type="entry name" value="DHPS"/>
    <property type="match status" value="1"/>
</dbReference>
<evidence type="ECO:0000256" key="5">
    <source>
        <dbReference type="ARBA" id="ARBA00012458"/>
    </source>
</evidence>
<dbReference type="InterPro" id="IPR000489">
    <property type="entry name" value="Pterin-binding_dom"/>
</dbReference>
<sequence length="277" mass="30288">MVIGDREFVDSGKTYVMGILNVTPDSFSDGGRFNEMDRALWHVEEMIGDGMDILDIGGESTRPGYTLLSEEEETSRVAPVIEAVKKRFDVPVSLDTYKYKVAQAGIAAGADLINDIWGLKYDGGQMAETIAGSGLPCCLMHNRQNADYGNFLEDLAADLADTLRIAESAGIRDDKIILDPGVGFGKTYENNLEVINHLDSLRIFNCPLLLGTSRKSVIGLTLDLPADERLEGTLVTTVFAVLSGCSFVRVHDVKANKRAIRMAEAILREGRQLLVTE</sequence>
<protein>
    <recommendedName>
        <fullName evidence="6 13">Dihydropteroate synthase</fullName>
        <shortName evidence="13">DHPS</shortName>
        <ecNumber evidence="5 13">2.5.1.15</ecNumber>
    </recommendedName>
    <alternativeName>
        <fullName evidence="11 13">Dihydropteroate pyrophosphorylase</fullName>
    </alternativeName>
</protein>
<comment type="pathway">
    <text evidence="3 13">Cofactor biosynthesis; tetrahydrofolate biosynthesis; 7,8-dihydrofolate from 2-amino-4-hydroxy-6-hydroxymethyl-7,8-dihydropteridine diphosphate and 4-aminobenzoate: step 1/2.</text>
</comment>
<evidence type="ECO:0000313" key="15">
    <source>
        <dbReference type="EMBL" id="MSS88471.1"/>
    </source>
</evidence>
<organism evidence="15 16">
    <name type="scientific">Eisenbergiella porci</name>
    <dbReference type="NCBI Taxonomy" id="2652274"/>
    <lineage>
        <taxon>Bacteria</taxon>
        <taxon>Bacillati</taxon>
        <taxon>Bacillota</taxon>
        <taxon>Clostridia</taxon>
        <taxon>Lachnospirales</taxon>
        <taxon>Lachnospiraceae</taxon>
        <taxon>Eisenbergiella</taxon>
    </lineage>
</organism>
<name>A0A6N7VZN2_9FIRM</name>
<evidence type="ECO:0000256" key="13">
    <source>
        <dbReference type="RuleBase" id="RU361205"/>
    </source>
</evidence>
<evidence type="ECO:0000256" key="1">
    <source>
        <dbReference type="ARBA" id="ARBA00000012"/>
    </source>
</evidence>
<dbReference type="RefSeq" id="WP_154464374.1">
    <property type="nucleotide sequence ID" value="NZ_JAXDZL010000157.1"/>
</dbReference>
<keyword evidence="10 13" id="KW-0289">Folate biosynthesis</keyword>
<dbReference type="GO" id="GO:0046654">
    <property type="term" value="P:tetrahydrofolate biosynthetic process"/>
    <property type="evidence" value="ECO:0007669"/>
    <property type="project" value="UniProtKB-UniPathway"/>
</dbReference>
<evidence type="ECO:0000256" key="8">
    <source>
        <dbReference type="ARBA" id="ARBA00022723"/>
    </source>
</evidence>
<evidence type="ECO:0000259" key="14">
    <source>
        <dbReference type="PROSITE" id="PS50972"/>
    </source>
</evidence>
<dbReference type="InterPro" id="IPR011005">
    <property type="entry name" value="Dihydropteroate_synth-like_sf"/>
</dbReference>
<dbReference type="AlphaFoldDB" id="A0A6N7VZN2"/>
<dbReference type="Proteomes" id="UP000436047">
    <property type="component" value="Unassembled WGS sequence"/>
</dbReference>
<evidence type="ECO:0000313" key="16">
    <source>
        <dbReference type="Proteomes" id="UP000436047"/>
    </source>
</evidence>
<dbReference type="UniPathway" id="UPA00077">
    <property type="reaction ID" value="UER00156"/>
</dbReference>
<evidence type="ECO:0000256" key="4">
    <source>
        <dbReference type="ARBA" id="ARBA00009503"/>
    </source>
</evidence>
<comment type="catalytic activity">
    <reaction evidence="1">
        <text>(7,8-dihydropterin-6-yl)methyl diphosphate + 4-aminobenzoate = 7,8-dihydropteroate + diphosphate</text>
        <dbReference type="Rhea" id="RHEA:19949"/>
        <dbReference type="ChEBI" id="CHEBI:17836"/>
        <dbReference type="ChEBI" id="CHEBI:17839"/>
        <dbReference type="ChEBI" id="CHEBI:33019"/>
        <dbReference type="ChEBI" id="CHEBI:72950"/>
        <dbReference type="EC" id="2.5.1.15"/>
    </reaction>
</comment>
<comment type="similarity">
    <text evidence="4 13">Belongs to the DHPS family.</text>
</comment>
<accession>A0A6N7VZN2</accession>
<evidence type="ECO:0000256" key="7">
    <source>
        <dbReference type="ARBA" id="ARBA00022679"/>
    </source>
</evidence>
<keyword evidence="9 13" id="KW-0460">Magnesium</keyword>
<dbReference type="InterPro" id="IPR045031">
    <property type="entry name" value="DHP_synth-like"/>
</dbReference>
<dbReference type="GO" id="GO:0046656">
    <property type="term" value="P:folic acid biosynthetic process"/>
    <property type="evidence" value="ECO:0007669"/>
    <property type="project" value="UniProtKB-KW"/>
</dbReference>
<gene>
    <name evidence="15" type="primary">folP</name>
    <name evidence="15" type="ORF">FYJ45_09240</name>
</gene>
<evidence type="ECO:0000256" key="6">
    <source>
        <dbReference type="ARBA" id="ARBA00016919"/>
    </source>
</evidence>
<comment type="cofactor">
    <cofactor evidence="2 13">
        <name>Mg(2+)</name>
        <dbReference type="ChEBI" id="CHEBI:18420"/>
    </cofactor>
</comment>
<evidence type="ECO:0000256" key="10">
    <source>
        <dbReference type="ARBA" id="ARBA00022909"/>
    </source>
</evidence>
<feature type="domain" description="Pterin-binding" evidence="14">
    <location>
        <begin position="14"/>
        <end position="261"/>
    </location>
</feature>
<dbReference type="GO" id="GO:0046872">
    <property type="term" value="F:metal ion binding"/>
    <property type="evidence" value="ECO:0007669"/>
    <property type="project" value="UniProtKB-KW"/>
</dbReference>
<evidence type="ECO:0000256" key="11">
    <source>
        <dbReference type="ARBA" id="ARBA00030193"/>
    </source>
</evidence>
<dbReference type="GO" id="GO:0004156">
    <property type="term" value="F:dihydropteroate synthase activity"/>
    <property type="evidence" value="ECO:0007669"/>
    <property type="project" value="UniProtKB-EC"/>
</dbReference>
<keyword evidence="8 13" id="KW-0479">Metal-binding</keyword>
<reference evidence="15 16" key="1">
    <citation type="submission" date="2019-08" db="EMBL/GenBank/DDBJ databases">
        <title>In-depth cultivation of the pig gut microbiome towards novel bacterial diversity and tailored functional studies.</title>
        <authorList>
            <person name="Wylensek D."/>
            <person name="Hitch T.C.A."/>
            <person name="Clavel T."/>
        </authorList>
    </citation>
    <scope>NUCLEOTIDE SEQUENCE [LARGE SCALE GENOMIC DNA]</scope>
    <source>
        <strain evidence="15 16">WCA-389-WT-23B</strain>
    </source>
</reference>